<dbReference type="AlphaFoldDB" id="A0A4C1XV08"/>
<dbReference type="EMBL" id="BGZK01000944">
    <property type="protein sequence ID" value="GBP65975.1"/>
    <property type="molecule type" value="Genomic_DNA"/>
</dbReference>
<protein>
    <submittedName>
        <fullName evidence="1">Uncharacterized protein</fullName>
    </submittedName>
</protein>
<dbReference type="Proteomes" id="UP000299102">
    <property type="component" value="Unassembled WGS sequence"/>
</dbReference>
<proteinExistence type="predicted"/>
<comment type="caution">
    <text evidence="1">The sequence shown here is derived from an EMBL/GenBank/DDBJ whole genome shotgun (WGS) entry which is preliminary data.</text>
</comment>
<organism evidence="1 2">
    <name type="scientific">Eumeta variegata</name>
    <name type="common">Bagworm moth</name>
    <name type="synonym">Eumeta japonica</name>
    <dbReference type="NCBI Taxonomy" id="151549"/>
    <lineage>
        <taxon>Eukaryota</taxon>
        <taxon>Metazoa</taxon>
        <taxon>Ecdysozoa</taxon>
        <taxon>Arthropoda</taxon>
        <taxon>Hexapoda</taxon>
        <taxon>Insecta</taxon>
        <taxon>Pterygota</taxon>
        <taxon>Neoptera</taxon>
        <taxon>Endopterygota</taxon>
        <taxon>Lepidoptera</taxon>
        <taxon>Glossata</taxon>
        <taxon>Ditrysia</taxon>
        <taxon>Tineoidea</taxon>
        <taxon>Psychidae</taxon>
        <taxon>Oiketicinae</taxon>
        <taxon>Eumeta</taxon>
    </lineage>
</organism>
<reference evidence="1 2" key="1">
    <citation type="journal article" date="2019" name="Commun. Biol.">
        <title>The bagworm genome reveals a unique fibroin gene that provides high tensile strength.</title>
        <authorList>
            <person name="Kono N."/>
            <person name="Nakamura H."/>
            <person name="Ohtoshi R."/>
            <person name="Tomita M."/>
            <person name="Numata K."/>
            <person name="Arakawa K."/>
        </authorList>
    </citation>
    <scope>NUCLEOTIDE SEQUENCE [LARGE SCALE GENOMIC DNA]</scope>
</reference>
<accession>A0A4C1XV08</accession>
<gene>
    <name evidence="1" type="ORF">EVAR_45896_1</name>
</gene>
<evidence type="ECO:0000313" key="1">
    <source>
        <dbReference type="EMBL" id="GBP65975.1"/>
    </source>
</evidence>
<name>A0A4C1XV08_EUMVA</name>
<keyword evidence="2" id="KW-1185">Reference proteome</keyword>
<evidence type="ECO:0000313" key="2">
    <source>
        <dbReference type="Proteomes" id="UP000299102"/>
    </source>
</evidence>
<sequence>MQDEEAEILGGIAIAQRRSRAACQRPQYLHPLLPARERKMKALRKSAAPPIIKSGNSNNNSGMLETFVTPPFVRKSALGTCRTARIAVCDGKGTSEDTVRVGLLQKSHKKQLSAAVNRYCLAERMAARAHDRWGRLRSD</sequence>